<evidence type="ECO:0000313" key="2">
    <source>
        <dbReference type="Proteomes" id="UP001208017"/>
    </source>
</evidence>
<dbReference type="EMBL" id="JAPMLT010000002">
    <property type="protein sequence ID" value="MCX7569207.1"/>
    <property type="molecule type" value="Genomic_DNA"/>
</dbReference>
<comment type="caution">
    <text evidence="1">The sequence shown here is derived from an EMBL/GenBank/DDBJ whole genome shotgun (WGS) entry which is preliminary data.</text>
</comment>
<accession>A0ABT3WX05</accession>
<protein>
    <submittedName>
        <fullName evidence="1">SMI1/KNR4 family protein</fullName>
    </submittedName>
</protein>
<dbReference type="Gene3D" id="3.40.1580.10">
    <property type="entry name" value="SMI1/KNR4-like"/>
    <property type="match status" value="1"/>
</dbReference>
<keyword evidence="2" id="KW-1185">Reference proteome</keyword>
<name>A0ABT3WX05_9BACL</name>
<dbReference type="Proteomes" id="UP001208017">
    <property type="component" value="Unassembled WGS sequence"/>
</dbReference>
<gene>
    <name evidence="1" type="ORF">OS242_04480</name>
</gene>
<organism evidence="1 2">
    <name type="scientific">Tumebacillus lacus</name>
    <dbReference type="NCBI Taxonomy" id="2995335"/>
    <lineage>
        <taxon>Bacteria</taxon>
        <taxon>Bacillati</taxon>
        <taxon>Bacillota</taxon>
        <taxon>Bacilli</taxon>
        <taxon>Bacillales</taxon>
        <taxon>Alicyclobacillaceae</taxon>
        <taxon>Tumebacillus</taxon>
    </lineage>
</organism>
<reference evidence="1 2" key="1">
    <citation type="submission" date="2022-11" db="EMBL/GenBank/DDBJ databases">
        <title>Study of microbial diversity in lake waters.</title>
        <authorList>
            <person name="Zhang J."/>
        </authorList>
    </citation>
    <scope>NUCLEOTIDE SEQUENCE [LARGE SCALE GENOMIC DNA]</scope>
    <source>
        <strain evidence="1 2">DT12</strain>
    </source>
</reference>
<sequence>MLIDKASIIYPLPTDELFERKEKYWRVDLPMDYVGFLKENNGARTKDGAFECNGREYAIDRFLCLLNAPRENVLGMYDIDVTLTQIEDRLTDHEDLIGVDILPIVVLFAGDFVCLDFTKDRKNPSVCVWDNEKSAELEPITYFVSDTFSEFISKIK</sequence>
<evidence type="ECO:0000313" key="1">
    <source>
        <dbReference type="EMBL" id="MCX7569207.1"/>
    </source>
</evidence>
<dbReference type="SUPFAM" id="SSF160631">
    <property type="entry name" value="SMI1/KNR4-like"/>
    <property type="match status" value="1"/>
</dbReference>
<dbReference type="Pfam" id="PF14568">
    <property type="entry name" value="SUKH_6"/>
    <property type="match status" value="1"/>
</dbReference>
<dbReference type="InterPro" id="IPR037883">
    <property type="entry name" value="Knr4/Smi1-like_sf"/>
</dbReference>
<dbReference type="RefSeq" id="WP_267150458.1">
    <property type="nucleotide sequence ID" value="NZ_JAPMLT010000002.1"/>
</dbReference>
<proteinExistence type="predicted"/>